<keyword evidence="2" id="KW-0472">Membrane</keyword>
<feature type="transmembrane region" description="Helical" evidence="2">
    <location>
        <begin position="6"/>
        <end position="24"/>
    </location>
</feature>
<name>A0ABR7SHP9_9ACTN</name>
<keyword evidence="2" id="KW-0812">Transmembrane</keyword>
<organism evidence="4 5">
    <name type="scientific">Streptomyces polyasparticus</name>
    <dbReference type="NCBI Taxonomy" id="2767826"/>
    <lineage>
        <taxon>Bacteria</taxon>
        <taxon>Bacillati</taxon>
        <taxon>Actinomycetota</taxon>
        <taxon>Actinomycetes</taxon>
        <taxon>Kitasatosporales</taxon>
        <taxon>Streptomycetaceae</taxon>
        <taxon>Streptomyces</taxon>
    </lineage>
</organism>
<reference evidence="4 5" key="1">
    <citation type="submission" date="2020-08" db="EMBL/GenBank/DDBJ databases">
        <title>Genemic of Streptomyces polyaspartic.</title>
        <authorList>
            <person name="Liu W."/>
        </authorList>
    </citation>
    <scope>NUCLEOTIDE SEQUENCE [LARGE SCALE GENOMIC DNA]</scope>
    <source>
        <strain evidence="4 5">TRM66268-LWL</strain>
    </source>
</reference>
<dbReference type="Proteomes" id="UP000642284">
    <property type="component" value="Unassembled WGS sequence"/>
</dbReference>
<gene>
    <name evidence="4" type="ORF">H9Y04_19640</name>
</gene>
<accession>A0ABR7SHP9</accession>
<sequence length="208" mass="22827">MDWVPVLAFGALTAVAVLFAVMFWRFGPRSTALTQAACAVALCLVAVNVTVTEWREAHPQPVSAEEKLPYDENRGPRDPAEMSPSSERAARAEAERIEPVLARMWAKGTWDVVSVREALFELGYRQQQFTDDGRYGSGNLIVKEIHRRGSLSGSRPATGRADTSAGSVIGLRVRPDACVSAFVQRTDYEVRVTGPYPESGCFEPPFAH</sequence>
<dbReference type="InterPro" id="IPR046201">
    <property type="entry name" value="DUF6234"/>
</dbReference>
<protein>
    <recommendedName>
        <fullName evidence="3">DUF6234 domain-containing protein</fullName>
    </recommendedName>
</protein>
<keyword evidence="5" id="KW-1185">Reference proteome</keyword>
<keyword evidence="2" id="KW-1133">Transmembrane helix</keyword>
<feature type="domain" description="DUF6234" evidence="3">
    <location>
        <begin position="2"/>
        <end position="65"/>
    </location>
</feature>
<dbReference type="EMBL" id="JACTVJ010000010">
    <property type="protein sequence ID" value="MBC9714769.1"/>
    <property type="molecule type" value="Genomic_DNA"/>
</dbReference>
<feature type="compositionally biased region" description="Basic and acidic residues" evidence="1">
    <location>
        <begin position="60"/>
        <end position="80"/>
    </location>
</feature>
<evidence type="ECO:0000313" key="5">
    <source>
        <dbReference type="Proteomes" id="UP000642284"/>
    </source>
</evidence>
<comment type="caution">
    <text evidence="4">The sequence shown here is derived from an EMBL/GenBank/DDBJ whole genome shotgun (WGS) entry which is preliminary data.</text>
</comment>
<evidence type="ECO:0000256" key="2">
    <source>
        <dbReference type="SAM" id="Phobius"/>
    </source>
</evidence>
<dbReference type="Pfam" id="PF19747">
    <property type="entry name" value="DUF6234"/>
    <property type="match status" value="1"/>
</dbReference>
<evidence type="ECO:0000259" key="3">
    <source>
        <dbReference type="Pfam" id="PF19747"/>
    </source>
</evidence>
<proteinExistence type="predicted"/>
<evidence type="ECO:0000256" key="1">
    <source>
        <dbReference type="SAM" id="MobiDB-lite"/>
    </source>
</evidence>
<feature type="region of interest" description="Disordered" evidence="1">
    <location>
        <begin position="60"/>
        <end position="89"/>
    </location>
</feature>
<evidence type="ECO:0000313" key="4">
    <source>
        <dbReference type="EMBL" id="MBC9714769.1"/>
    </source>
</evidence>